<evidence type="ECO:0000313" key="1">
    <source>
        <dbReference type="EMBL" id="ESA21999.1"/>
    </source>
</evidence>
<dbReference type="HOGENOM" id="CLU_2513785_0_0_1"/>
<dbReference type="AlphaFoldDB" id="U9UNM8"/>
<protein>
    <submittedName>
        <fullName evidence="1">Uncharacterized protein</fullName>
    </submittedName>
</protein>
<gene>
    <name evidence="1" type="ORF">GLOINDRAFT_16889</name>
</gene>
<dbReference type="EMBL" id="KI275964">
    <property type="protein sequence ID" value="ESA21999.1"/>
    <property type="molecule type" value="Genomic_DNA"/>
</dbReference>
<proteinExistence type="predicted"/>
<organism evidence="1">
    <name type="scientific">Rhizophagus irregularis (strain DAOM 181602 / DAOM 197198 / MUCL 43194)</name>
    <name type="common">Arbuscular mycorrhizal fungus</name>
    <name type="synonym">Glomus intraradices</name>
    <dbReference type="NCBI Taxonomy" id="747089"/>
    <lineage>
        <taxon>Eukaryota</taxon>
        <taxon>Fungi</taxon>
        <taxon>Fungi incertae sedis</taxon>
        <taxon>Mucoromycota</taxon>
        <taxon>Glomeromycotina</taxon>
        <taxon>Glomeromycetes</taxon>
        <taxon>Glomerales</taxon>
        <taxon>Glomeraceae</taxon>
        <taxon>Rhizophagus</taxon>
    </lineage>
</organism>
<name>U9UNM8_RHIID</name>
<accession>U9UNM8</accession>
<sequence>MKKLAYIATNMLVKDPDNKEKEASEVLRFANILGQGNFLRVLLIQPATFLCDNIMELNLSFVCLQFHIAKTDETSLLYSVIQKDL</sequence>
<reference evidence="1" key="1">
    <citation type="submission" date="2013-07" db="EMBL/GenBank/DDBJ databases">
        <title>The genome of an arbuscular mycorrhizal fungus provides insights into the evolution of the oldest plant symbiosis.</title>
        <authorList>
            <consortium name="DOE Joint Genome Institute"/>
            <person name="Tisserant E."/>
            <person name="Malbreil M."/>
            <person name="Kuo A."/>
            <person name="Kohler A."/>
            <person name="Symeonidi A."/>
            <person name="Balestrini R."/>
            <person name="Charron P."/>
            <person name="Duensing N."/>
            <person name="Frei-dit-Frey N."/>
            <person name="Gianinazzi-Pearson V."/>
            <person name="Gilbert B."/>
            <person name="Handa Y."/>
            <person name="Hijri M."/>
            <person name="Kaul R."/>
            <person name="Kawaguchi M."/>
            <person name="Krajinski F."/>
            <person name="Lammers P."/>
            <person name="Lapierre D."/>
            <person name="Masclaux F.G."/>
            <person name="Murat C."/>
            <person name="Morin E."/>
            <person name="Ndikumana S."/>
            <person name="Pagni M."/>
            <person name="Petitpierre D."/>
            <person name="Requena N."/>
            <person name="Rosikiewicz P."/>
            <person name="Riley R."/>
            <person name="Saito K."/>
            <person name="San Clemente H."/>
            <person name="Shapiro H."/>
            <person name="van Tuinen D."/>
            <person name="Becard G."/>
            <person name="Bonfante P."/>
            <person name="Paszkowski U."/>
            <person name="Shachar-Hill Y."/>
            <person name="Young J.P."/>
            <person name="Sanders I.R."/>
            <person name="Henrissat B."/>
            <person name="Rensing S.A."/>
            <person name="Grigoriev I.V."/>
            <person name="Corradi N."/>
            <person name="Roux C."/>
            <person name="Martin F."/>
        </authorList>
    </citation>
    <scope>NUCLEOTIDE SEQUENCE</scope>
    <source>
        <strain evidence="1">DAOM 197198</strain>
    </source>
</reference>